<gene>
    <name evidence="4" type="primary">VAMP711</name>
    <name evidence="4" type="ORF">CK203_049610</name>
</gene>
<comment type="caution">
    <text evidence="4">The sequence shown here is derived from an EMBL/GenBank/DDBJ whole genome shotgun (WGS) entry which is preliminary data.</text>
</comment>
<keyword evidence="2" id="KW-0472">Membrane</keyword>
<dbReference type="AlphaFoldDB" id="A0A438FZB0"/>
<name>A0A438FZB0_VITVI</name>
<protein>
    <submittedName>
        <fullName evidence="4">Vesicle-associated membrane protein 711</fullName>
    </submittedName>
</protein>
<dbReference type="Gene3D" id="3.30.450.50">
    <property type="entry name" value="Longin domain"/>
    <property type="match status" value="1"/>
</dbReference>
<reference evidence="4 5" key="1">
    <citation type="journal article" date="2018" name="PLoS Genet.">
        <title>Population sequencing reveals clonal diversity and ancestral inbreeding in the grapevine cultivar Chardonnay.</title>
        <authorList>
            <person name="Roach M.J."/>
            <person name="Johnson D.L."/>
            <person name="Bohlmann J."/>
            <person name="van Vuuren H.J."/>
            <person name="Jones S.J."/>
            <person name="Pretorius I.S."/>
            <person name="Schmidt S.A."/>
            <person name="Borneman A.R."/>
        </authorList>
    </citation>
    <scope>NUCLEOTIDE SEQUENCE [LARGE SCALE GENOMIC DNA]</scope>
    <source>
        <strain evidence="5">cv. Chardonnay</strain>
        <tissue evidence="4">Leaf</tissue>
    </source>
</reference>
<dbReference type="InterPro" id="IPR010908">
    <property type="entry name" value="Longin_dom"/>
</dbReference>
<evidence type="ECO:0000256" key="1">
    <source>
        <dbReference type="ARBA" id="ARBA00004370"/>
    </source>
</evidence>
<evidence type="ECO:0000313" key="4">
    <source>
        <dbReference type="EMBL" id="RVW65274.1"/>
    </source>
</evidence>
<dbReference type="PROSITE" id="PS50859">
    <property type="entry name" value="LONGIN"/>
    <property type="match status" value="1"/>
</dbReference>
<comment type="subcellular location">
    <subcellularLocation>
        <location evidence="1">Membrane</location>
    </subcellularLocation>
</comment>
<evidence type="ECO:0000259" key="3">
    <source>
        <dbReference type="PROSITE" id="PS50859"/>
    </source>
</evidence>
<evidence type="ECO:0000256" key="2">
    <source>
        <dbReference type="ARBA" id="ARBA00023136"/>
    </source>
</evidence>
<dbReference type="GO" id="GO:0016020">
    <property type="term" value="C:membrane"/>
    <property type="evidence" value="ECO:0007669"/>
    <property type="project" value="UniProtKB-SubCell"/>
</dbReference>
<accession>A0A438FZB0</accession>
<proteinExistence type="predicted"/>
<dbReference type="EMBL" id="QGNW01000690">
    <property type="protein sequence ID" value="RVW65274.1"/>
    <property type="molecule type" value="Genomic_DNA"/>
</dbReference>
<dbReference type="Proteomes" id="UP000288805">
    <property type="component" value="Unassembled WGS sequence"/>
</dbReference>
<sequence>MGSHHARVLGQRGREILNLRASIGRVQSEEEEITVDLVRSVLNRRETDDDSVCVGGEGSLVLAEFSGTSTNASAIARQILEKIPGDNDSNVSYSQDRYIFM</sequence>
<feature type="domain" description="Longin" evidence="3">
    <location>
        <begin position="41"/>
        <end position="101"/>
    </location>
</feature>
<evidence type="ECO:0000313" key="5">
    <source>
        <dbReference type="Proteomes" id="UP000288805"/>
    </source>
</evidence>
<organism evidence="4 5">
    <name type="scientific">Vitis vinifera</name>
    <name type="common">Grape</name>
    <dbReference type="NCBI Taxonomy" id="29760"/>
    <lineage>
        <taxon>Eukaryota</taxon>
        <taxon>Viridiplantae</taxon>
        <taxon>Streptophyta</taxon>
        <taxon>Embryophyta</taxon>
        <taxon>Tracheophyta</taxon>
        <taxon>Spermatophyta</taxon>
        <taxon>Magnoliopsida</taxon>
        <taxon>eudicotyledons</taxon>
        <taxon>Gunneridae</taxon>
        <taxon>Pentapetalae</taxon>
        <taxon>rosids</taxon>
        <taxon>Vitales</taxon>
        <taxon>Vitaceae</taxon>
        <taxon>Viteae</taxon>
        <taxon>Vitis</taxon>
    </lineage>
</organism>